<keyword evidence="7" id="KW-0378">Hydrolase</keyword>
<dbReference type="Pfam" id="PF03104">
    <property type="entry name" value="DNA_pol_B_exo1"/>
    <property type="match status" value="1"/>
</dbReference>
<evidence type="ECO:0000256" key="10">
    <source>
        <dbReference type="ARBA" id="ARBA00023125"/>
    </source>
</evidence>
<evidence type="ECO:0000256" key="11">
    <source>
        <dbReference type="ARBA" id="ARBA00049244"/>
    </source>
</evidence>
<dbReference type="SUPFAM" id="SSF53098">
    <property type="entry name" value="Ribonuclease H-like"/>
    <property type="match status" value="1"/>
</dbReference>
<evidence type="ECO:0000313" key="15">
    <source>
        <dbReference type="Proteomes" id="UP000827814"/>
    </source>
</evidence>
<dbReference type="GO" id="GO:0003887">
    <property type="term" value="F:DNA-directed DNA polymerase activity"/>
    <property type="evidence" value="ECO:0007669"/>
    <property type="project" value="UniProtKB-KW"/>
</dbReference>
<evidence type="ECO:0000313" key="14">
    <source>
        <dbReference type="EMBL" id="UBF23197.1"/>
    </source>
</evidence>
<protein>
    <recommendedName>
        <fullName evidence="2">DNA-directed DNA polymerase</fullName>
        <ecNumber evidence="2">2.7.7.7</ecNumber>
    </recommendedName>
</protein>
<keyword evidence="8" id="KW-0239">DNA-directed DNA polymerase</keyword>
<dbReference type="InterPro" id="IPR042087">
    <property type="entry name" value="DNA_pol_B_thumb"/>
</dbReference>
<sequence length="909" mass="102807">MSMAQFADIKSEPDTLDVRIMNVETENKFGQPVVHLYTRHADGTPYHLEVTGHQPSFLIKETEYTERLDNHFAVSGVATSDRTTIHGEPLKRVFTNTQDGIKELKDMFHETFEADVWFQHRFLLDKGIRSSVGVDVSHAESTDDGYKLSAHAVHAVDDVTVDPRTITVDIEVIREDGFPHADKAHWPIVSMVAHDSQTGDVKTCMLRSDDWDNPFMAFPEGVEIYGDERQMLNEFLHWIGDRNPDVLAGWYSNDFDWPYILNRCSNLTMNAHRSLSPTGDVWVSDYWGDANGKGIEFFDYLEGYKKTQFHTLRDKSLDAIAEKELNRGKLDLHEIEGAPAGSGAIYGWAWRNAPETFIDYNIRDVMACVEIDNEVGITNLFNHLRNISGSLLSDLVGNNINMIDNLVLHEAMEAGVALPTSTKPDEDWYFGAYVFQPKAGLHTDVVYPDYASLYPNMMAQINMSPETIVGTKAELIMSEYDESDCVWSYVDARPVARVEKGEDYDQYKDGSHKAVMRHKGGGNWETVWFDDPQLTRMYYLKPEVKQGFVSTVIADLLEMKYEYKGTDQYTAVKQVCNSVYGVFGDSNSFGTGFRLFDWRIAESITLGGREMIQNGAEVFESACVEHGASAAPLVGGDTDSIMTSIKGADDWKHAVEIANKAAEDVNDWHDDFCQERFNVPADQHRMDLEVESYSPKCFFVQDEDEAEGVGKKKRYVTLITVEDGEVLDEPKMNIKGFEAIRSDKSKATMDTQKMVFNALMTEDVNDARDMLDAYLTDMLDGNIPLEDIAIPFGMNKNLDDYFKPDRKAMPWFAGAVYANEHIYQDEQIKKGGDQFYFYVDGVDMTLPQTYGPRTQASEGCEVNCVSVSEPKDLPDAVHVDYQKMIDKTLKNPMAPICNTLGWDWAELKA</sequence>
<dbReference type="PANTHER" id="PTHR10322:SF23">
    <property type="entry name" value="DNA POLYMERASE DELTA CATALYTIC SUBUNIT"/>
    <property type="match status" value="1"/>
</dbReference>
<evidence type="ECO:0000256" key="5">
    <source>
        <dbReference type="ARBA" id="ARBA00022705"/>
    </source>
</evidence>
<reference evidence="14" key="1">
    <citation type="submission" date="2021-05" db="EMBL/GenBank/DDBJ databases">
        <title>Diversity, taxonomy and evolution of archaeal viruses of the class Caudoviricetes.</title>
        <authorList>
            <person name="Liu Y."/>
            <person name="Demina T.A."/>
            <person name="Roux S."/>
            <person name="Aiewsakun P."/>
            <person name="Kazlauskas D."/>
            <person name="Simmonds P."/>
            <person name="Prangishvili D."/>
            <person name="Oksanen H.M."/>
            <person name="Krupovic M."/>
        </authorList>
    </citation>
    <scope>NUCLEOTIDE SEQUENCE</scope>
    <source>
        <strain evidence="14">HATV-2/44</strain>
    </source>
</reference>
<dbReference type="Proteomes" id="UP000827814">
    <property type="component" value="Segment"/>
</dbReference>
<dbReference type="InterPro" id="IPR006134">
    <property type="entry name" value="DNA-dir_DNA_pol_B_multi_dom"/>
</dbReference>
<dbReference type="GO" id="GO:0006261">
    <property type="term" value="P:DNA-templated DNA replication"/>
    <property type="evidence" value="ECO:0007669"/>
    <property type="project" value="TreeGrafter"/>
</dbReference>
<comment type="similarity">
    <text evidence="1">Belongs to the DNA polymerase type-B family.</text>
</comment>
<evidence type="ECO:0000256" key="1">
    <source>
        <dbReference type="ARBA" id="ARBA00005755"/>
    </source>
</evidence>
<keyword evidence="3" id="KW-0808">Transferase</keyword>
<organism evidence="14 15">
    <name type="scientific">Haloarcula tailed virus 2</name>
    <dbReference type="NCBI Taxonomy" id="2877989"/>
    <lineage>
        <taxon>Viruses</taxon>
        <taxon>Duplodnaviria</taxon>
        <taxon>Heunggongvirae</taxon>
        <taxon>Uroviricota</taxon>
        <taxon>Caudoviricetes</taxon>
        <taxon>Thumleimavirales</taxon>
        <taxon>Soleiviridae</taxon>
        <taxon>Eilatmyovirus</taxon>
        <taxon>Eilatmyovirus salis</taxon>
        <taxon>Eilatmyovirus HATV2</taxon>
    </lineage>
</organism>
<dbReference type="GO" id="GO:0016787">
    <property type="term" value="F:hydrolase activity"/>
    <property type="evidence" value="ECO:0007669"/>
    <property type="project" value="UniProtKB-KW"/>
</dbReference>
<evidence type="ECO:0000256" key="9">
    <source>
        <dbReference type="ARBA" id="ARBA00023109"/>
    </source>
</evidence>
<dbReference type="Gene3D" id="3.30.342.10">
    <property type="entry name" value="DNA Polymerase, chain B, domain 1"/>
    <property type="match status" value="1"/>
</dbReference>
<evidence type="ECO:0000259" key="13">
    <source>
        <dbReference type="Pfam" id="PF03104"/>
    </source>
</evidence>
<keyword evidence="6" id="KW-0540">Nuclease</keyword>
<keyword evidence="5" id="KW-0235">DNA replication</keyword>
<keyword evidence="10" id="KW-0238">DNA-binding</keyword>
<dbReference type="EMBL" id="MZ334525">
    <property type="protein sequence ID" value="UBF23197.1"/>
    <property type="molecule type" value="Genomic_DNA"/>
</dbReference>
<feature type="domain" description="DNA-directed DNA polymerase family B multifunctional" evidence="12">
    <location>
        <begin position="402"/>
        <end position="667"/>
    </location>
</feature>
<dbReference type="InterPro" id="IPR043502">
    <property type="entry name" value="DNA/RNA_pol_sf"/>
</dbReference>
<dbReference type="GO" id="GO:0003677">
    <property type="term" value="F:DNA binding"/>
    <property type="evidence" value="ECO:0007669"/>
    <property type="project" value="UniProtKB-KW"/>
</dbReference>
<dbReference type="GO" id="GO:0000166">
    <property type="term" value="F:nucleotide binding"/>
    <property type="evidence" value="ECO:0007669"/>
    <property type="project" value="InterPro"/>
</dbReference>
<feature type="domain" description="DNA-directed DNA polymerase family B exonuclease" evidence="13">
    <location>
        <begin position="110"/>
        <end position="275"/>
    </location>
</feature>
<keyword evidence="9" id="KW-1194">Viral DNA replication</keyword>
<evidence type="ECO:0000256" key="6">
    <source>
        <dbReference type="ARBA" id="ARBA00022722"/>
    </source>
</evidence>
<evidence type="ECO:0000256" key="4">
    <source>
        <dbReference type="ARBA" id="ARBA00022695"/>
    </source>
</evidence>
<dbReference type="SUPFAM" id="SSF56672">
    <property type="entry name" value="DNA/RNA polymerases"/>
    <property type="match status" value="1"/>
</dbReference>
<dbReference type="EC" id="2.7.7.7" evidence="2"/>
<evidence type="ECO:0000256" key="8">
    <source>
        <dbReference type="ARBA" id="ARBA00022932"/>
    </source>
</evidence>
<dbReference type="PANTHER" id="PTHR10322">
    <property type="entry name" value="DNA POLYMERASE CATALYTIC SUBUNIT"/>
    <property type="match status" value="1"/>
</dbReference>
<name>A0AAE8XZV1_9CAUD</name>
<dbReference type="PRINTS" id="PR00106">
    <property type="entry name" value="DNAPOLB"/>
</dbReference>
<dbReference type="InterPro" id="IPR012337">
    <property type="entry name" value="RNaseH-like_sf"/>
</dbReference>
<proteinExistence type="inferred from homology"/>
<evidence type="ECO:0000256" key="7">
    <source>
        <dbReference type="ARBA" id="ARBA00022801"/>
    </source>
</evidence>
<dbReference type="InterPro" id="IPR023211">
    <property type="entry name" value="DNA_pol_palm_dom_sf"/>
</dbReference>
<evidence type="ECO:0000259" key="12">
    <source>
        <dbReference type="Pfam" id="PF00136"/>
    </source>
</evidence>
<keyword evidence="15" id="KW-1185">Reference proteome</keyword>
<dbReference type="InterPro" id="IPR006133">
    <property type="entry name" value="DNA-dir_DNA_pol_B_exonuc"/>
</dbReference>
<gene>
    <name evidence="14" type="ORF">HATV-2_gp46</name>
</gene>
<dbReference type="Pfam" id="PF00136">
    <property type="entry name" value="DNA_pol_B"/>
    <property type="match status" value="2"/>
</dbReference>
<dbReference type="Gene3D" id="3.30.420.10">
    <property type="entry name" value="Ribonuclease H-like superfamily/Ribonuclease H"/>
    <property type="match status" value="1"/>
</dbReference>
<dbReference type="Gene3D" id="1.10.132.60">
    <property type="entry name" value="DNA polymerase family B, C-terminal domain"/>
    <property type="match status" value="1"/>
</dbReference>
<dbReference type="InterPro" id="IPR050240">
    <property type="entry name" value="DNA_pol_type-B"/>
</dbReference>
<evidence type="ECO:0000256" key="2">
    <source>
        <dbReference type="ARBA" id="ARBA00012417"/>
    </source>
</evidence>
<evidence type="ECO:0000256" key="3">
    <source>
        <dbReference type="ARBA" id="ARBA00022679"/>
    </source>
</evidence>
<dbReference type="GO" id="GO:0039693">
    <property type="term" value="P:viral DNA genome replication"/>
    <property type="evidence" value="ECO:0007669"/>
    <property type="project" value="UniProtKB-KW"/>
</dbReference>
<dbReference type="InterPro" id="IPR036397">
    <property type="entry name" value="RNaseH_sf"/>
</dbReference>
<accession>A0AAE8XZV1</accession>
<feature type="domain" description="DNA-directed DNA polymerase family B multifunctional" evidence="12">
    <location>
        <begin position="711"/>
        <end position="838"/>
    </location>
</feature>
<dbReference type="SMART" id="SM00486">
    <property type="entry name" value="POLBc"/>
    <property type="match status" value="1"/>
</dbReference>
<comment type="catalytic activity">
    <reaction evidence="11">
        <text>DNA(n) + a 2'-deoxyribonucleoside 5'-triphosphate = DNA(n+1) + diphosphate</text>
        <dbReference type="Rhea" id="RHEA:22508"/>
        <dbReference type="Rhea" id="RHEA-COMP:17339"/>
        <dbReference type="Rhea" id="RHEA-COMP:17340"/>
        <dbReference type="ChEBI" id="CHEBI:33019"/>
        <dbReference type="ChEBI" id="CHEBI:61560"/>
        <dbReference type="ChEBI" id="CHEBI:173112"/>
        <dbReference type="EC" id="2.7.7.7"/>
    </reaction>
</comment>
<keyword evidence="4" id="KW-0548">Nucleotidyltransferase</keyword>
<dbReference type="InterPro" id="IPR006172">
    <property type="entry name" value="DNA-dir_DNA_pol_B"/>
</dbReference>
<dbReference type="Gene3D" id="3.90.1600.10">
    <property type="entry name" value="Palm domain of DNA polymerase"/>
    <property type="match status" value="1"/>
</dbReference>
<dbReference type="GO" id="GO:0004518">
    <property type="term" value="F:nuclease activity"/>
    <property type="evidence" value="ECO:0007669"/>
    <property type="project" value="UniProtKB-KW"/>
</dbReference>